<dbReference type="InterPro" id="IPR011042">
    <property type="entry name" value="6-blade_b-propeller_TolB-like"/>
</dbReference>
<dbReference type="SUPFAM" id="SSF53474">
    <property type="entry name" value="alpha/beta-Hydrolases"/>
    <property type="match status" value="1"/>
</dbReference>
<feature type="region of interest" description="Disordered" evidence="3">
    <location>
        <begin position="125"/>
        <end position="152"/>
    </location>
</feature>
<organism evidence="5 6">
    <name type="scientific">Paenibacillus gallinarum</name>
    <dbReference type="NCBI Taxonomy" id="2762232"/>
    <lineage>
        <taxon>Bacteria</taxon>
        <taxon>Bacillati</taxon>
        <taxon>Bacillota</taxon>
        <taxon>Bacilli</taxon>
        <taxon>Bacillales</taxon>
        <taxon>Paenibacillaceae</taxon>
        <taxon>Paenibacillus</taxon>
    </lineage>
</organism>
<evidence type="ECO:0000313" key="5">
    <source>
        <dbReference type="EMBL" id="MBD7970529.1"/>
    </source>
</evidence>
<keyword evidence="1" id="KW-0378">Hydrolase</keyword>
<keyword evidence="2" id="KW-0645">Protease</keyword>
<dbReference type="Pfam" id="PF00326">
    <property type="entry name" value="Peptidase_S9"/>
    <property type="match status" value="1"/>
</dbReference>
<comment type="caution">
    <text evidence="5">The sequence shown here is derived from an EMBL/GenBank/DDBJ whole genome shotgun (WGS) entry which is preliminary data.</text>
</comment>
<feature type="compositionally biased region" description="Polar residues" evidence="3">
    <location>
        <begin position="139"/>
        <end position="148"/>
    </location>
</feature>
<dbReference type="PANTHER" id="PTHR42776">
    <property type="entry name" value="SERINE PEPTIDASE S9 FAMILY MEMBER"/>
    <property type="match status" value="1"/>
</dbReference>
<keyword evidence="2" id="KW-0720">Serine protease</keyword>
<evidence type="ECO:0000256" key="1">
    <source>
        <dbReference type="ARBA" id="ARBA00022801"/>
    </source>
</evidence>
<dbReference type="Gene3D" id="3.40.50.1820">
    <property type="entry name" value="alpha/beta hydrolase"/>
    <property type="match status" value="1"/>
</dbReference>
<dbReference type="SUPFAM" id="SSF82171">
    <property type="entry name" value="DPP6 N-terminal domain-like"/>
    <property type="match status" value="1"/>
</dbReference>
<evidence type="ECO:0000259" key="4">
    <source>
        <dbReference type="Pfam" id="PF00326"/>
    </source>
</evidence>
<feature type="domain" description="Peptidase S9 prolyl oligopeptidase catalytic" evidence="4">
    <location>
        <begin position="462"/>
        <end position="671"/>
    </location>
</feature>
<dbReference type="PANTHER" id="PTHR42776:SF27">
    <property type="entry name" value="DIPEPTIDYL PEPTIDASE FAMILY MEMBER 6"/>
    <property type="match status" value="1"/>
</dbReference>
<dbReference type="InterPro" id="IPR011659">
    <property type="entry name" value="WD40"/>
</dbReference>
<evidence type="ECO:0000256" key="2">
    <source>
        <dbReference type="ARBA" id="ARBA00022825"/>
    </source>
</evidence>
<dbReference type="InterPro" id="IPR001375">
    <property type="entry name" value="Peptidase_S9_cat"/>
</dbReference>
<gene>
    <name evidence="5" type="ORF">H9647_20900</name>
</gene>
<dbReference type="Gene3D" id="2.120.10.30">
    <property type="entry name" value="TolB, C-terminal domain"/>
    <property type="match status" value="2"/>
</dbReference>
<reference evidence="5 6" key="1">
    <citation type="submission" date="2020-08" db="EMBL/GenBank/DDBJ databases">
        <title>A Genomic Blueprint of the Chicken Gut Microbiome.</title>
        <authorList>
            <person name="Gilroy R."/>
            <person name="Ravi A."/>
            <person name="Getino M."/>
            <person name="Pursley I."/>
            <person name="Horton D.L."/>
            <person name="Alikhan N.-F."/>
            <person name="Baker D."/>
            <person name="Gharbi K."/>
            <person name="Hall N."/>
            <person name="Watson M."/>
            <person name="Adriaenssens E.M."/>
            <person name="Foster-Nyarko E."/>
            <person name="Jarju S."/>
            <person name="Secka A."/>
            <person name="Antonio M."/>
            <person name="Oren A."/>
            <person name="Chaudhuri R."/>
            <person name="La Ragione R.M."/>
            <person name="Hildebrand F."/>
            <person name="Pallen M.J."/>
        </authorList>
    </citation>
    <scope>NUCLEOTIDE SEQUENCE [LARGE SCALE GENOMIC DNA]</scope>
    <source>
        <strain evidence="5 6">Sa2BVA9</strain>
    </source>
</reference>
<keyword evidence="6" id="KW-1185">Reference proteome</keyword>
<dbReference type="RefSeq" id="WP_191803709.1">
    <property type="nucleotide sequence ID" value="NZ_JACSQL010000013.1"/>
</dbReference>
<sequence>MSEKRVITAEDLYRLVWTSDPSVSPNGDRIAYVSKRVNPDRDGYHSHIRILERNSHVDMPFTNGEQDSNPLWSPDGSKLAFLRNKEGQRQIWTIAVNGGEAQVVTSAKHGVSGFQWSPNSSQLLYRSQAPSAKEESSIETDLSNTSKTTHPKPLEEEIIDRLRYKADGGGRWNGRRSHLFVHTLGNTEATQLTTGDYDIGDFCWSPDGSQIAFTSSIAEEHSLEDLDLSLMNDVYVMTNSGENRRKYTSSNTTIYSVCFSPDGHSLAVFGSDHSHLNATHAGLYIRSLEEDAAWKPLTKSYDIQLTNSMVSDMRSGIRSNGPVFSEDGAYLYALVTREGGVHLAKIAVNGEGYEWVSYGKRDIYQFELLKDGHFILAAADLTHPGDLYELDPETGQEYRLTQHNEELLNELIIATPEEFQMEASDGASLQGWIMKPAGTKKGDKIPTVLEIHGGPHAMYGYTFIHEFQLLVARGYAVIYTNPRGGYGYSQEFVSSVRGDYGGRDYQDLMEFTDYAVAHYDYIDEERLLVTGGSYGGFMTNWIVGHTNRYKAAVTQRSISNWISFYGVSDIGFFFTEDQIGGNVWENTELLWKHSPLAYVHKIETPLLILHGEEDLRCPIEQAEQLFNALKRLGKRTQFIRFPKANHDLSRGGHPRLRVKRLNHIVRWFDEHKDL</sequence>
<name>A0ABR8T5F1_9BACL</name>
<protein>
    <submittedName>
        <fullName evidence="5">S9 family peptidase</fullName>
    </submittedName>
</protein>
<dbReference type="InterPro" id="IPR029058">
    <property type="entry name" value="AB_hydrolase_fold"/>
</dbReference>
<evidence type="ECO:0000256" key="3">
    <source>
        <dbReference type="SAM" id="MobiDB-lite"/>
    </source>
</evidence>
<proteinExistence type="predicted"/>
<accession>A0ABR8T5F1</accession>
<dbReference type="Pfam" id="PF07676">
    <property type="entry name" value="PD40"/>
    <property type="match status" value="3"/>
</dbReference>
<evidence type="ECO:0000313" key="6">
    <source>
        <dbReference type="Proteomes" id="UP000608071"/>
    </source>
</evidence>
<dbReference type="EMBL" id="JACSQL010000013">
    <property type="protein sequence ID" value="MBD7970529.1"/>
    <property type="molecule type" value="Genomic_DNA"/>
</dbReference>
<dbReference type="Proteomes" id="UP000608071">
    <property type="component" value="Unassembled WGS sequence"/>
</dbReference>